<dbReference type="Proteomes" id="UP000314987">
    <property type="component" value="Unassembled WGS sequence"/>
</dbReference>
<dbReference type="InterPro" id="IPR050169">
    <property type="entry name" value="Krueppel_C2H2_ZnF"/>
</dbReference>
<dbReference type="PANTHER" id="PTHR23232">
    <property type="entry name" value="KRAB DOMAIN C2H2 ZINC FINGER"/>
    <property type="match status" value="1"/>
</dbReference>
<dbReference type="Gene3D" id="6.10.140.140">
    <property type="match status" value="1"/>
</dbReference>
<dbReference type="STRING" id="29139.ENSVURP00010003816"/>
<dbReference type="CDD" id="cd07765">
    <property type="entry name" value="KRAB_A-box"/>
    <property type="match status" value="1"/>
</dbReference>
<dbReference type="PANTHER" id="PTHR23232:SF163">
    <property type="entry name" value="ZINC FINGER PROTEIN 589"/>
    <property type="match status" value="1"/>
</dbReference>
<dbReference type="InterPro" id="IPR001909">
    <property type="entry name" value="KRAB"/>
</dbReference>
<evidence type="ECO:0000313" key="3">
    <source>
        <dbReference type="Proteomes" id="UP000314987"/>
    </source>
</evidence>
<protein>
    <recommendedName>
        <fullName evidence="1">KRAB domain-containing protein</fullName>
    </recommendedName>
</protein>
<dbReference type="AlphaFoldDB" id="A0A4X2K1C6"/>
<name>A0A4X2K1C6_VOMUR</name>
<dbReference type="OMA" id="HEVAIYF"/>
<reference evidence="2" key="3">
    <citation type="submission" date="2025-09" db="UniProtKB">
        <authorList>
            <consortium name="Ensembl"/>
        </authorList>
    </citation>
    <scope>IDENTIFICATION</scope>
</reference>
<dbReference type="GeneTree" id="ENSGT00940000162000"/>
<feature type="domain" description="KRAB" evidence="1">
    <location>
        <begin position="9"/>
        <end position="70"/>
    </location>
</feature>
<keyword evidence="3" id="KW-1185">Reference proteome</keyword>
<dbReference type="InterPro" id="IPR036051">
    <property type="entry name" value="KRAB_dom_sf"/>
</dbReference>
<dbReference type="SUPFAM" id="SSF109640">
    <property type="entry name" value="KRAB domain (Kruppel-associated box)"/>
    <property type="match status" value="1"/>
</dbReference>
<sequence>MGLMFQLPVTFSDVAVDFSSEEWRRLSPAQRALYRDVMLENYENLISVGKHGCPCDSGHFCILPSALLGV</sequence>
<dbReference type="Ensembl" id="ENSVURT00010004322.1">
    <property type="protein sequence ID" value="ENSVURP00010003816.1"/>
    <property type="gene ID" value="ENSVURG00010003067.1"/>
</dbReference>
<reference evidence="3" key="1">
    <citation type="submission" date="2018-12" db="EMBL/GenBank/DDBJ databases">
        <authorList>
            <person name="Yazar S."/>
        </authorList>
    </citation>
    <scope>NUCLEOTIDE SEQUENCE [LARGE SCALE GENOMIC DNA]</scope>
</reference>
<organism evidence="2 3">
    <name type="scientific">Vombatus ursinus</name>
    <name type="common">Common wombat</name>
    <dbReference type="NCBI Taxonomy" id="29139"/>
    <lineage>
        <taxon>Eukaryota</taxon>
        <taxon>Metazoa</taxon>
        <taxon>Chordata</taxon>
        <taxon>Craniata</taxon>
        <taxon>Vertebrata</taxon>
        <taxon>Euteleostomi</taxon>
        <taxon>Mammalia</taxon>
        <taxon>Metatheria</taxon>
        <taxon>Diprotodontia</taxon>
        <taxon>Vombatidae</taxon>
        <taxon>Vombatus</taxon>
    </lineage>
</organism>
<dbReference type="GO" id="GO:0006355">
    <property type="term" value="P:regulation of DNA-templated transcription"/>
    <property type="evidence" value="ECO:0007669"/>
    <property type="project" value="InterPro"/>
</dbReference>
<dbReference type="PROSITE" id="PS50805">
    <property type="entry name" value="KRAB"/>
    <property type="match status" value="1"/>
</dbReference>
<accession>A0A4X2K1C6</accession>
<dbReference type="Pfam" id="PF01352">
    <property type="entry name" value="KRAB"/>
    <property type="match status" value="1"/>
</dbReference>
<proteinExistence type="predicted"/>
<dbReference type="SMART" id="SM00349">
    <property type="entry name" value="KRAB"/>
    <property type="match status" value="1"/>
</dbReference>
<reference evidence="2" key="2">
    <citation type="submission" date="2025-08" db="UniProtKB">
        <authorList>
            <consortium name="Ensembl"/>
        </authorList>
    </citation>
    <scope>IDENTIFICATION</scope>
</reference>
<evidence type="ECO:0000259" key="1">
    <source>
        <dbReference type="PROSITE" id="PS50805"/>
    </source>
</evidence>
<evidence type="ECO:0000313" key="2">
    <source>
        <dbReference type="Ensembl" id="ENSVURP00010003816.1"/>
    </source>
</evidence>